<evidence type="ECO:0000313" key="1">
    <source>
        <dbReference type="EMBL" id="AQW21773.1"/>
    </source>
</evidence>
<dbReference type="KEGG" id="lcu:PL11_007530"/>
<protein>
    <recommendedName>
        <fullName evidence="3">D-alanyl-D-alanine carboxypeptidase</fullName>
    </recommendedName>
</protein>
<dbReference type="AlphaFoldDB" id="A0A1S6QJL5"/>
<dbReference type="EMBL" id="CP018906">
    <property type="protein sequence ID" value="AQW21773.1"/>
    <property type="molecule type" value="Genomic_DNA"/>
</dbReference>
<dbReference type="OrthoDB" id="2284445at2"/>
<dbReference type="RefSeq" id="WP_052127796.1">
    <property type="nucleotide sequence ID" value="NZ_CP018906.1"/>
</dbReference>
<evidence type="ECO:0000313" key="2">
    <source>
        <dbReference type="Proteomes" id="UP000030361"/>
    </source>
</evidence>
<keyword evidence="2" id="KW-1185">Reference proteome</keyword>
<evidence type="ECO:0008006" key="3">
    <source>
        <dbReference type="Google" id="ProtNLM"/>
    </source>
</evidence>
<accession>A0A1S6QJL5</accession>
<organism evidence="1 2">
    <name type="scientific">Lentilactobacillus curieae</name>
    <dbReference type="NCBI Taxonomy" id="1138822"/>
    <lineage>
        <taxon>Bacteria</taxon>
        <taxon>Bacillati</taxon>
        <taxon>Bacillota</taxon>
        <taxon>Bacilli</taxon>
        <taxon>Lactobacillales</taxon>
        <taxon>Lactobacillaceae</taxon>
        <taxon>Lentilactobacillus</taxon>
    </lineage>
</organism>
<gene>
    <name evidence="1" type="ORF">PL11_007530</name>
</gene>
<reference evidence="1 2" key="1">
    <citation type="journal article" date="2015" name="Genome Announc.">
        <title>Genome Sequence of Lactobacillus curieae CCTCC M 2011381T, a Novel Producer of Gamma-aminobutyric Acid.</title>
        <authorList>
            <person name="Wang Y."/>
            <person name="Wang Y."/>
            <person name="Lang C."/>
            <person name="Wei D."/>
            <person name="Xu P."/>
            <person name="Xie J."/>
        </authorList>
    </citation>
    <scope>NUCLEOTIDE SEQUENCE [LARGE SCALE GENOMIC DNA]</scope>
    <source>
        <strain evidence="1 2">CCTCC M 2011381</strain>
    </source>
</reference>
<name>A0A1S6QJL5_9LACO</name>
<sequence>MKKTTKLAMIAMGLLIGFTGIWGHQTMASKMPSVPSNYVFDENKSRAGAVRYAPKSTTKSAYLWNYSHTKRLHNIKNYPNSDWYVHYASVKRYGGNPNVYYRVSSANNPKIKGLIWSGYLYRLLAKPLSSFKTDQEYQHYINTNRSQRLAKAIVALFPNSKVSLSLSKIKSNFIESNNVSPDFGNLINFNNLQPLSSNSTNNNINTYLIKTAGLAITPRIKHISQIMAEHGYTPSKRASMGNYSIGIFSTDGAQMPGKSNYFTSPYPMKTEEDELGSGAYFYLATKN</sequence>
<proteinExistence type="predicted"/>
<dbReference type="Proteomes" id="UP000030361">
    <property type="component" value="Chromosome"/>
</dbReference>